<accession>L9YY54</accession>
<evidence type="ECO:0000313" key="1">
    <source>
        <dbReference type="EMBL" id="ELY77858.1"/>
    </source>
</evidence>
<dbReference type="Pfam" id="PF02452">
    <property type="entry name" value="PemK_toxin"/>
    <property type="match status" value="1"/>
</dbReference>
<gene>
    <name evidence="1" type="ORF">C486_14609</name>
</gene>
<sequence>MTEMQGEVWWGPAPHKSDAAYRPWLVVSDTSHPFAAEECIVVGMTTQNHPDSITVPAEAWTRGGSNEDAYVSPWYVTTIKHRDLDNQQGKLADALVADAIEVLHDYTSL</sequence>
<organism evidence="1 2">
    <name type="scientific">Natrinema gari JCM 14663</name>
    <dbReference type="NCBI Taxonomy" id="1230459"/>
    <lineage>
        <taxon>Archaea</taxon>
        <taxon>Methanobacteriati</taxon>
        <taxon>Methanobacteriota</taxon>
        <taxon>Stenosarchaea group</taxon>
        <taxon>Halobacteria</taxon>
        <taxon>Halobacteriales</taxon>
        <taxon>Natrialbaceae</taxon>
        <taxon>Natrinema</taxon>
    </lineage>
</organism>
<reference evidence="1 2" key="1">
    <citation type="journal article" date="2014" name="PLoS Genet.">
        <title>Phylogenetically driven sequencing of extremely halophilic archaea reveals strategies for static and dynamic osmo-response.</title>
        <authorList>
            <person name="Becker E.A."/>
            <person name="Seitzer P.M."/>
            <person name="Tritt A."/>
            <person name="Larsen D."/>
            <person name="Krusor M."/>
            <person name="Yao A.I."/>
            <person name="Wu D."/>
            <person name="Madern D."/>
            <person name="Eisen J.A."/>
            <person name="Darling A.E."/>
            <person name="Facciotti M.T."/>
        </authorList>
    </citation>
    <scope>NUCLEOTIDE SEQUENCE [LARGE SCALE GENOMIC DNA]</scope>
    <source>
        <strain evidence="1 2">JCM 14663</strain>
    </source>
</reference>
<dbReference type="EMBL" id="AOIJ01000059">
    <property type="protein sequence ID" value="ELY77858.1"/>
    <property type="molecule type" value="Genomic_DNA"/>
</dbReference>
<name>L9YY54_9EURY</name>
<dbReference type="InterPro" id="IPR003477">
    <property type="entry name" value="PemK-like"/>
</dbReference>
<dbReference type="GO" id="GO:0003677">
    <property type="term" value="F:DNA binding"/>
    <property type="evidence" value="ECO:0007669"/>
    <property type="project" value="InterPro"/>
</dbReference>
<dbReference type="Gene3D" id="2.30.30.110">
    <property type="match status" value="1"/>
</dbReference>
<dbReference type="PATRIC" id="fig|1230459.4.peg.2922"/>
<protein>
    <recommendedName>
        <fullName evidence="3">PemK family protein</fullName>
    </recommendedName>
</protein>
<evidence type="ECO:0000313" key="2">
    <source>
        <dbReference type="Proteomes" id="UP000011592"/>
    </source>
</evidence>
<comment type="caution">
    <text evidence="1">The sequence shown here is derived from an EMBL/GenBank/DDBJ whole genome shotgun (WGS) entry which is preliminary data.</text>
</comment>
<dbReference type="InterPro" id="IPR011067">
    <property type="entry name" value="Plasmid_toxin/cell-grow_inhib"/>
</dbReference>
<dbReference type="GeneID" id="13350045"/>
<evidence type="ECO:0008006" key="3">
    <source>
        <dbReference type="Google" id="ProtNLM"/>
    </source>
</evidence>
<dbReference type="SUPFAM" id="SSF50118">
    <property type="entry name" value="Cell growth inhibitor/plasmid maintenance toxic component"/>
    <property type="match status" value="1"/>
</dbReference>
<proteinExistence type="predicted"/>
<dbReference type="AlphaFoldDB" id="L9YY54"/>
<dbReference type="RefSeq" id="WP_008457170.1">
    <property type="nucleotide sequence ID" value="NZ_AOIJ01000059.1"/>
</dbReference>
<keyword evidence="2" id="KW-1185">Reference proteome</keyword>
<dbReference type="Proteomes" id="UP000011592">
    <property type="component" value="Unassembled WGS sequence"/>
</dbReference>